<dbReference type="Gene3D" id="3.40.630.10">
    <property type="entry name" value="Zn peptidases"/>
    <property type="match status" value="1"/>
</dbReference>
<dbReference type="InterPro" id="IPR036264">
    <property type="entry name" value="Bact_exopeptidase_dim_dom"/>
</dbReference>
<dbReference type="InterPro" id="IPR002933">
    <property type="entry name" value="Peptidase_M20"/>
</dbReference>
<dbReference type="SUPFAM" id="SSF53187">
    <property type="entry name" value="Zn-dependent exopeptidases"/>
    <property type="match status" value="1"/>
</dbReference>
<dbReference type="SUPFAM" id="SSF55031">
    <property type="entry name" value="Bacterial exopeptidase dimerisation domain"/>
    <property type="match status" value="1"/>
</dbReference>
<evidence type="ECO:0000313" key="2">
    <source>
        <dbReference type="EMBL" id="MBF4692524.1"/>
    </source>
</evidence>
<protein>
    <submittedName>
        <fullName evidence="2">Amidohydrolase</fullName>
    </submittedName>
</protein>
<dbReference type="Pfam" id="PF07687">
    <property type="entry name" value="M20_dimer"/>
    <property type="match status" value="1"/>
</dbReference>
<proteinExistence type="predicted"/>
<feature type="domain" description="Peptidase M20 dimerisation" evidence="1">
    <location>
        <begin position="167"/>
        <end position="257"/>
    </location>
</feature>
<dbReference type="Gene3D" id="3.30.70.360">
    <property type="match status" value="1"/>
</dbReference>
<dbReference type="Pfam" id="PF01546">
    <property type="entry name" value="Peptidase_M20"/>
    <property type="match status" value="1"/>
</dbReference>
<evidence type="ECO:0000313" key="3">
    <source>
        <dbReference type="Proteomes" id="UP000614200"/>
    </source>
</evidence>
<reference evidence="2 3" key="1">
    <citation type="submission" date="2020-11" db="EMBL/GenBank/DDBJ databases">
        <title>Fusibacter basophilias sp. nov.</title>
        <authorList>
            <person name="Qiu D."/>
        </authorList>
    </citation>
    <scope>NUCLEOTIDE SEQUENCE [LARGE SCALE GENOMIC DNA]</scope>
    <source>
        <strain evidence="2 3">Q10-2</strain>
    </source>
</reference>
<evidence type="ECO:0000259" key="1">
    <source>
        <dbReference type="Pfam" id="PF07687"/>
    </source>
</evidence>
<name>A0ABR9ZSC8_9FIRM</name>
<keyword evidence="3" id="KW-1185">Reference proteome</keyword>
<dbReference type="EMBL" id="JADKNH010000003">
    <property type="protein sequence ID" value="MBF4692524.1"/>
    <property type="molecule type" value="Genomic_DNA"/>
</dbReference>
<dbReference type="RefSeq" id="WP_194700769.1">
    <property type="nucleotide sequence ID" value="NZ_JADKNH010000003.1"/>
</dbReference>
<accession>A0ABR9ZSC8</accession>
<organism evidence="2 3">
    <name type="scientific">Fusibacter ferrireducens</name>
    <dbReference type="NCBI Taxonomy" id="2785058"/>
    <lineage>
        <taxon>Bacteria</taxon>
        <taxon>Bacillati</taxon>
        <taxon>Bacillota</taxon>
        <taxon>Clostridia</taxon>
        <taxon>Eubacteriales</taxon>
        <taxon>Eubacteriales Family XII. Incertae Sedis</taxon>
        <taxon>Fusibacter</taxon>
    </lineage>
</organism>
<sequence length="364" mass="39487">MEALYVVKTYKQLHSIPEKALNEIETSKYIASELKRFNYVVKENFAGTAVIAELDSGKPGPVFAVRADMDALEFGLGDETELIHACGHDANSSMVLGAAKRIAEEGIDKGKLLFVFQPAEETGEGAIMICNSGLIDNVEEMVGIHLRPCQEAKLGEATPALWHGASKMMAFKIKGLAAHGARQHLGVNAIDAAAIAINAVNAVRVDSRVSHSAKVTHIHSEGTATNIIPETVHIKLDLRAQTNAIMDELTEKIEHAIMTSVNSIGAKAEKTYSRGLPAADYDEEMVAIAREVIVETLGESMPPIVTPGGEDFHNYMQMLNIKTAYVGIGADLTPGLHRQDMAFNLKALEYGEEILTKIIQKKMK</sequence>
<dbReference type="InterPro" id="IPR011650">
    <property type="entry name" value="Peptidase_M20_dimer"/>
</dbReference>
<dbReference type="PIRSF" id="PIRSF005962">
    <property type="entry name" value="Pept_M20D_amidohydro"/>
    <property type="match status" value="1"/>
</dbReference>
<dbReference type="NCBIfam" id="TIGR01891">
    <property type="entry name" value="amidohydrolases"/>
    <property type="match status" value="1"/>
</dbReference>
<dbReference type="Proteomes" id="UP000614200">
    <property type="component" value="Unassembled WGS sequence"/>
</dbReference>
<dbReference type="PANTHER" id="PTHR11014">
    <property type="entry name" value="PEPTIDASE M20 FAMILY MEMBER"/>
    <property type="match status" value="1"/>
</dbReference>
<dbReference type="InterPro" id="IPR017439">
    <property type="entry name" value="Amidohydrolase"/>
</dbReference>
<dbReference type="PANTHER" id="PTHR11014:SF122">
    <property type="entry name" value="AMIDOHYDROLASE AMHX"/>
    <property type="match status" value="1"/>
</dbReference>
<gene>
    <name evidence="2" type="ORF">ISU02_05315</name>
</gene>
<comment type="caution">
    <text evidence="2">The sequence shown here is derived from an EMBL/GenBank/DDBJ whole genome shotgun (WGS) entry which is preliminary data.</text>
</comment>